<organism evidence="11 12">
    <name type="scientific">Mesorhizobium australafricanum</name>
    <dbReference type="NCBI Taxonomy" id="3072311"/>
    <lineage>
        <taxon>Bacteria</taxon>
        <taxon>Pseudomonadati</taxon>
        <taxon>Pseudomonadota</taxon>
        <taxon>Alphaproteobacteria</taxon>
        <taxon>Hyphomicrobiales</taxon>
        <taxon>Phyllobacteriaceae</taxon>
        <taxon>Mesorhizobium</taxon>
    </lineage>
</organism>
<dbReference type="GO" id="GO:0033818">
    <property type="term" value="F:beta-ketoacyl-acyl-carrier-protein synthase III activity"/>
    <property type="evidence" value="ECO:0007669"/>
    <property type="project" value="UniProtKB-EC"/>
</dbReference>
<feature type="domain" description="Beta-ketoacyl-[acyl-carrier-protein] synthase III C-terminal" evidence="9">
    <location>
        <begin position="236"/>
        <end position="323"/>
    </location>
</feature>
<evidence type="ECO:0000256" key="3">
    <source>
        <dbReference type="ARBA" id="ARBA00022679"/>
    </source>
</evidence>
<comment type="subcellular location">
    <subcellularLocation>
        <location evidence="8">Cytoplasm</location>
    </subcellularLocation>
</comment>
<dbReference type="NCBIfam" id="TIGR00747">
    <property type="entry name" value="fabH"/>
    <property type="match status" value="1"/>
</dbReference>
<feature type="active site" evidence="8">
    <location>
        <position position="280"/>
    </location>
</feature>
<dbReference type="Gene3D" id="3.40.47.10">
    <property type="match status" value="1"/>
</dbReference>
<comment type="domain">
    <text evidence="8">The last Arg residue of the ACP-binding site is essential for the weak association between ACP/AcpP and FabH.</text>
</comment>
<evidence type="ECO:0000313" key="12">
    <source>
        <dbReference type="Proteomes" id="UP001272097"/>
    </source>
</evidence>
<evidence type="ECO:0000313" key="11">
    <source>
        <dbReference type="EMBL" id="MDX8443508.1"/>
    </source>
</evidence>
<reference evidence="11 12" key="1">
    <citation type="submission" date="2023-08" db="EMBL/GenBank/DDBJ databases">
        <title>Implementing the SeqCode for naming new Mesorhizobium species isolated from Vachellia karroo root nodules.</title>
        <authorList>
            <person name="Van Lill M."/>
        </authorList>
    </citation>
    <scope>NUCLEOTIDE SEQUENCE [LARGE SCALE GENOMIC DNA]</scope>
    <source>
        <strain evidence="11 12">VK3E</strain>
    </source>
</reference>
<comment type="subunit">
    <text evidence="8">Homodimer.</text>
</comment>
<dbReference type="Pfam" id="PF08541">
    <property type="entry name" value="ACP_syn_III_C"/>
    <property type="match status" value="1"/>
</dbReference>
<dbReference type="PANTHER" id="PTHR43091:SF1">
    <property type="entry name" value="BETA-KETOACYL-[ACYL-CARRIER-PROTEIN] SYNTHASE III, CHLOROPLASTIC"/>
    <property type="match status" value="1"/>
</dbReference>
<feature type="domain" description="Beta-ketoacyl-[acyl-carrier-protein] synthase III N-terminal" evidence="10">
    <location>
        <begin position="107"/>
        <end position="190"/>
    </location>
</feature>
<evidence type="ECO:0000256" key="4">
    <source>
        <dbReference type="ARBA" id="ARBA00022832"/>
    </source>
</evidence>
<evidence type="ECO:0000256" key="7">
    <source>
        <dbReference type="ARBA" id="ARBA00023268"/>
    </source>
</evidence>
<proteinExistence type="inferred from homology"/>
<keyword evidence="2 8" id="KW-0444">Lipid biosynthesis</keyword>
<feature type="region of interest" description="ACP-binding" evidence="8">
    <location>
        <begin position="251"/>
        <end position="255"/>
    </location>
</feature>
<dbReference type="CDD" id="cd00830">
    <property type="entry name" value="KAS_III"/>
    <property type="match status" value="1"/>
</dbReference>
<dbReference type="PANTHER" id="PTHR43091">
    <property type="entry name" value="3-OXOACYL-[ACYL-CARRIER-PROTEIN] SYNTHASE"/>
    <property type="match status" value="1"/>
</dbReference>
<keyword evidence="8" id="KW-0963">Cytoplasm</keyword>
<dbReference type="Pfam" id="PF08545">
    <property type="entry name" value="ACP_syn_III"/>
    <property type="match status" value="1"/>
</dbReference>
<dbReference type="SUPFAM" id="SSF53901">
    <property type="entry name" value="Thiolase-like"/>
    <property type="match status" value="1"/>
</dbReference>
<keyword evidence="3 8" id="KW-0808">Transferase</keyword>
<dbReference type="EMBL" id="JAVIIS010000066">
    <property type="protein sequence ID" value="MDX8443508.1"/>
    <property type="molecule type" value="Genomic_DNA"/>
</dbReference>
<comment type="pathway">
    <text evidence="8">Lipid metabolism; fatty acid biosynthesis.</text>
</comment>
<protein>
    <recommendedName>
        <fullName evidence="8">Beta-ketoacyl-[acyl-carrier-protein] synthase III</fullName>
        <shortName evidence="8">Beta-ketoacyl-ACP synthase III</shortName>
        <shortName evidence="8">KAS III</shortName>
        <ecNumber evidence="8">2.3.1.180</ecNumber>
    </recommendedName>
    <alternativeName>
        <fullName evidence="8">3-oxoacyl-[acyl-carrier-protein] synthase 3</fullName>
    </alternativeName>
    <alternativeName>
        <fullName evidence="8">3-oxoacyl-[acyl-carrier-protein] synthase III</fullName>
    </alternativeName>
</protein>
<evidence type="ECO:0000256" key="2">
    <source>
        <dbReference type="ARBA" id="ARBA00022516"/>
    </source>
</evidence>
<evidence type="ECO:0000259" key="10">
    <source>
        <dbReference type="Pfam" id="PF08545"/>
    </source>
</evidence>
<keyword evidence="8 11" id="KW-0012">Acyltransferase</keyword>
<keyword evidence="7 8" id="KW-0511">Multifunctional enzyme</keyword>
<dbReference type="InterPro" id="IPR004655">
    <property type="entry name" value="FabH"/>
</dbReference>
<keyword evidence="12" id="KW-1185">Reference proteome</keyword>
<keyword evidence="6 8" id="KW-0275">Fatty acid biosynthesis</keyword>
<feature type="active site" evidence="8">
    <location>
        <position position="113"/>
    </location>
</feature>
<evidence type="ECO:0000256" key="1">
    <source>
        <dbReference type="ARBA" id="ARBA00008642"/>
    </source>
</evidence>
<feature type="active site" evidence="8">
    <location>
        <position position="250"/>
    </location>
</feature>
<evidence type="ECO:0000259" key="9">
    <source>
        <dbReference type="Pfam" id="PF08541"/>
    </source>
</evidence>
<keyword evidence="4 8" id="KW-0276">Fatty acid metabolism</keyword>
<dbReference type="RefSeq" id="WP_320217492.1">
    <property type="nucleotide sequence ID" value="NZ_JAVIIS010000066.1"/>
</dbReference>
<comment type="catalytic activity">
    <reaction evidence="8">
        <text>malonyl-[ACP] + acetyl-CoA + H(+) = 3-oxobutanoyl-[ACP] + CO2 + CoA</text>
        <dbReference type="Rhea" id="RHEA:12080"/>
        <dbReference type="Rhea" id="RHEA-COMP:9623"/>
        <dbReference type="Rhea" id="RHEA-COMP:9625"/>
        <dbReference type="ChEBI" id="CHEBI:15378"/>
        <dbReference type="ChEBI" id="CHEBI:16526"/>
        <dbReference type="ChEBI" id="CHEBI:57287"/>
        <dbReference type="ChEBI" id="CHEBI:57288"/>
        <dbReference type="ChEBI" id="CHEBI:78449"/>
        <dbReference type="ChEBI" id="CHEBI:78450"/>
        <dbReference type="EC" id="2.3.1.180"/>
    </reaction>
</comment>
<gene>
    <name evidence="8" type="primary">fabH</name>
    <name evidence="11" type="ORF">RFM51_28465</name>
</gene>
<evidence type="ECO:0000256" key="8">
    <source>
        <dbReference type="HAMAP-Rule" id="MF_01815"/>
    </source>
</evidence>
<name>A0ABU4X6D7_9HYPH</name>
<comment type="caution">
    <text evidence="11">The sequence shown here is derived from an EMBL/GenBank/DDBJ whole genome shotgun (WGS) entry which is preliminary data.</text>
</comment>
<dbReference type="InterPro" id="IPR016039">
    <property type="entry name" value="Thiolase-like"/>
</dbReference>
<evidence type="ECO:0000256" key="6">
    <source>
        <dbReference type="ARBA" id="ARBA00023160"/>
    </source>
</evidence>
<comment type="function">
    <text evidence="8">Catalyzes the condensation reaction of fatty acid synthesis by the addition to an acyl acceptor of two carbons from malonyl-ACP. Catalyzes the first condensation reaction which initiates fatty acid synthesis and may therefore play a role in governing the total rate of fatty acid production. Possesses both acetoacetyl-ACP synthase and acetyl transacylase activities. Its substrate specificity determines the biosynthesis of branched-chain and/or straight-chain of fatty acids.</text>
</comment>
<comment type="similarity">
    <text evidence="1 8">Belongs to the thiolase-like superfamily. FabH family.</text>
</comment>
<dbReference type="EC" id="2.3.1.180" evidence="8"/>
<dbReference type="InterPro" id="IPR013751">
    <property type="entry name" value="ACP_syn_III_N"/>
</dbReference>
<dbReference type="HAMAP" id="MF_01815">
    <property type="entry name" value="FabH"/>
    <property type="match status" value="1"/>
</dbReference>
<dbReference type="InterPro" id="IPR013747">
    <property type="entry name" value="ACP_syn_III_C"/>
</dbReference>
<dbReference type="Proteomes" id="UP001272097">
    <property type="component" value="Unassembled WGS sequence"/>
</dbReference>
<dbReference type="NCBIfam" id="NF006829">
    <property type="entry name" value="PRK09352.1"/>
    <property type="match status" value="1"/>
</dbReference>
<accession>A0ABU4X6D7</accession>
<evidence type="ECO:0000256" key="5">
    <source>
        <dbReference type="ARBA" id="ARBA00023098"/>
    </source>
</evidence>
<keyword evidence="5 8" id="KW-0443">Lipid metabolism</keyword>
<sequence>MIRSVVRGNGAALPRRIMKNADFEGMVETSDEWIVQRTGIRQRHVAADDETTASLGEAAARAALDSAGMTPADIDLIILATSTPNNTFPATAVDIQNRLGMHHGFAFDMQAVCSGFVYAVATADLYIRGGLARRVLVIGSETFSRILDWNDRSTCVLFGDGAGALVLEAEEGTGAITDRGVLAASLRSDGVHKDKLFVDGGPSTTGTVGHLRMEGREVFKHAVGMITDVIEATFGEAGISAQDLDWFVPHQANKRIIDASAKKLGIAEQKVVVTVDLHGNTSAASVPLALSVAVADGRIKKGDLVLLEAMGGGFTWGAVLLRW</sequence>